<comment type="catalytic activity">
    <reaction evidence="20">
        <text>(15S)-hydroxy-(5Z,8Z,11Z,13E)-eicosatetraenoate + NAD(+) = 15-oxo-(5Z,8Z,11Z,13E)-eicosatetraenoate + NADH + H(+)</text>
        <dbReference type="Rhea" id="RHEA:23260"/>
        <dbReference type="ChEBI" id="CHEBI:15378"/>
        <dbReference type="ChEBI" id="CHEBI:57409"/>
        <dbReference type="ChEBI" id="CHEBI:57410"/>
        <dbReference type="ChEBI" id="CHEBI:57540"/>
        <dbReference type="ChEBI" id="CHEBI:57945"/>
        <dbReference type="EC" id="1.1.1.232"/>
    </reaction>
    <physiologicalReaction direction="left-to-right" evidence="20">
        <dbReference type="Rhea" id="RHEA:23261"/>
    </physiologicalReaction>
</comment>
<dbReference type="InterPro" id="IPR020904">
    <property type="entry name" value="Sc_DH/Rdtase_CS"/>
</dbReference>
<proteinExistence type="inferred from homology"/>
<dbReference type="EC" id="1.1.1.232" evidence="4"/>
<evidence type="ECO:0000256" key="12">
    <source>
        <dbReference type="ARBA" id="ARBA00048140"/>
    </source>
</evidence>
<evidence type="ECO:0000256" key="11">
    <source>
        <dbReference type="ARBA" id="ARBA00048008"/>
    </source>
</evidence>
<evidence type="ECO:0000256" key="10">
    <source>
        <dbReference type="ARBA" id="ARBA00047672"/>
    </source>
</evidence>
<dbReference type="GO" id="GO:0016404">
    <property type="term" value="F:15-hydroxyprostaglandin dehydrogenase (NAD+) activity"/>
    <property type="evidence" value="ECO:0007669"/>
    <property type="project" value="UniProtKB-EC"/>
</dbReference>
<accession>A0AAV2AKK5</accession>
<evidence type="ECO:0000256" key="18">
    <source>
        <dbReference type="ARBA" id="ARBA00048739"/>
    </source>
</evidence>
<dbReference type="EC" id="1.1.1.141" evidence="3"/>
<dbReference type="PROSITE" id="PS00061">
    <property type="entry name" value="ADH_SHORT"/>
    <property type="match status" value="1"/>
</dbReference>
<evidence type="ECO:0000256" key="19">
    <source>
        <dbReference type="ARBA" id="ARBA00048921"/>
    </source>
</evidence>
<comment type="catalytic activity">
    <reaction evidence="13">
        <text>(11R)-hydroxy-(5Z,8Z,12E,14Z)-eicosatetraenoate + NAD(+) = 11-oxo-(5Z,8Z,12E,14Z)-eicosatetraenoate + NADH + H(+)</text>
        <dbReference type="Rhea" id="RHEA:48640"/>
        <dbReference type="ChEBI" id="CHEBI:15378"/>
        <dbReference type="ChEBI" id="CHEBI:57540"/>
        <dbReference type="ChEBI" id="CHEBI:57945"/>
        <dbReference type="ChEBI" id="CHEBI:78836"/>
        <dbReference type="ChEBI" id="CHEBI:90697"/>
    </reaction>
    <physiologicalReaction direction="left-to-right" evidence="13">
        <dbReference type="Rhea" id="RHEA:48641"/>
    </physiologicalReaction>
</comment>
<organism evidence="22 23">
    <name type="scientific">Larinioides sclopetarius</name>
    <dbReference type="NCBI Taxonomy" id="280406"/>
    <lineage>
        <taxon>Eukaryota</taxon>
        <taxon>Metazoa</taxon>
        <taxon>Ecdysozoa</taxon>
        <taxon>Arthropoda</taxon>
        <taxon>Chelicerata</taxon>
        <taxon>Arachnida</taxon>
        <taxon>Araneae</taxon>
        <taxon>Araneomorphae</taxon>
        <taxon>Entelegynae</taxon>
        <taxon>Araneoidea</taxon>
        <taxon>Araneidae</taxon>
        <taxon>Larinioides</taxon>
    </lineage>
</organism>
<evidence type="ECO:0000256" key="13">
    <source>
        <dbReference type="ARBA" id="ARBA00048144"/>
    </source>
</evidence>
<comment type="catalytic activity">
    <reaction evidence="19">
        <text>resolvin D2 + NAD(+) = 16-oxoresolvin D2 + NADH + H(+)</text>
        <dbReference type="Rhea" id="RHEA:53588"/>
        <dbReference type="ChEBI" id="CHEBI:15378"/>
        <dbReference type="ChEBI" id="CHEBI:57540"/>
        <dbReference type="ChEBI" id="CHEBI:57945"/>
        <dbReference type="ChEBI" id="CHEBI:133367"/>
        <dbReference type="ChEBI" id="CHEBI:137498"/>
    </reaction>
    <physiologicalReaction direction="left-to-right" evidence="19">
        <dbReference type="Rhea" id="RHEA:53589"/>
    </physiologicalReaction>
</comment>
<keyword evidence="23" id="KW-1185">Reference proteome</keyword>
<comment type="catalytic activity">
    <reaction evidence="15">
        <text>resolvin D2 + NAD(+) = 7-oxoresolvin D2 + NADH + H(+)</text>
        <dbReference type="Rhea" id="RHEA:53584"/>
        <dbReference type="ChEBI" id="CHEBI:15378"/>
        <dbReference type="ChEBI" id="CHEBI:57540"/>
        <dbReference type="ChEBI" id="CHEBI:57945"/>
        <dbReference type="ChEBI" id="CHEBI:133367"/>
        <dbReference type="ChEBI" id="CHEBI:137497"/>
    </reaction>
    <physiologicalReaction direction="left-to-right" evidence="15">
        <dbReference type="Rhea" id="RHEA:53585"/>
    </physiologicalReaction>
</comment>
<dbReference type="PANTHER" id="PTHR44229:SF4">
    <property type="entry name" value="15-HYDROXYPROSTAGLANDIN DEHYDROGENASE [NAD(+)]"/>
    <property type="match status" value="1"/>
</dbReference>
<evidence type="ECO:0000256" key="14">
    <source>
        <dbReference type="ARBA" id="ARBA00048170"/>
    </source>
</evidence>
<comment type="catalytic activity">
    <reaction evidence="21">
        <text>resolvin E1 + NAD(+) = 18-oxo-resolvin E1 + NADH + H(+)</text>
        <dbReference type="Rhea" id="RHEA:49244"/>
        <dbReference type="ChEBI" id="CHEBI:15378"/>
        <dbReference type="ChEBI" id="CHEBI:57540"/>
        <dbReference type="ChEBI" id="CHEBI:57945"/>
        <dbReference type="ChEBI" id="CHEBI:91000"/>
        <dbReference type="ChEBI" id="CHEBI:91001"/>
    </reaction>
    <physiologicalReaction direction="left-to-right" evidence="21">
        <dbReference type="Rhea" id="RHEA:49245"/>
    </physiologicalReaction>
</comment>
<evidence type="ECO:0000256" key="21">
    <source>
        <dbReference type="ARBA" id="ARBA00049188"/>
    </source>
</evidence>
<protein>
    <recommendedName>
        <fullName evidence="5">15-hydroxyprostaglandin dehydrogenase [NAD(+)]</fullName>
        <ecNumber evidence="3">1.1.1.141</ecNumber>
        <ecNumber evidence="4">1.1.1.232</ecNumber>
    </recommendedName>
    <alternativeName>
        <fullName evidence="7">Eicosanoid/docosanoid dehydrogenase [NAD(+)]</fullName>
    </alternativeName>
    <alternativeName>
        <fullName evidence="6">Prostaglandin dehydrogenase 1</fullName>
    </alternativeName>
</protein>
<dbReference type="GO" id="GO:0047034">
    <property type="term" value="F:15-hydroxyicosatetraenoate dehydrogenase activity"/>
    <property type="evidence" value="ECO:0007669"/>
    <property type="project" value="UniProtKB-EC"/>
</dbReference>
<comment type="catalytic activity">
    <reaction evidence="9">
        <text>prostaglandin E1 + NAD(+) = 15-oxoprostaglandin E1 + NADH + H(+)</text>
        <dbReference type="Rhea" id="RHEA:16477"/>
        <dbReference type="ChEBI" id="CHEBI:15378"/>
        <dbReference type="ChEBI" id="CHEBI:57397"/>
        <dbReference type="ChEBI" id="CHEBI:57401"/>
        <dbReference type="ChEBI" id="CHEBI:57540"/>
        <dbReference type="ChEBI" id="CHEBI:57945"/>
    </reaction>
    <physiologicalReaction direction="left-to-right" evidence="9">
        <dbReference type="Rhea" id="RHEA:16478"/>
    </physiologicalReaction>
</comment>
<evidence type="ECO:0000256" key="17">
    <source>
        <dbReference type="ARBA" id="ARBA00048611"/>
    </source>
</evidence>
<dbReference type="PRINTS" id="PR00081">
    <property type="entry name" value="GDHRDH"/>
</dbReference>
<comment type="catalytic activity">
    <reaction evidence="17">
        <text>prostaglandin A1 + NAD(+) = 15-oxo-prostaglandin A1 + NADH + H(+)</text>
        <dbReference type="Rhea" id="RHEA:41263"/>
        <dbReference type="ChEBI" id="CHEBI:15378"/>
        <dbReference type="ChEBI" id="CHEBI:57398"/>
        <dbReference type="ChEBI" id="CHEBI:57540"/>
        <dbReference type="ChEBI" id="CHEBI:57945"/>
        <dbReference type="ChEBI" id="CHEBI:85072"/>
    </reaction>
    <physiologicalReaction direction="left-to-right" evidence="17">
        <dbReference type="Rhea" id="RHEA:41264"/>
    </physiologicalReaction>
</comment>
<comment type="catalytic activity">
    <reaction evidence="11">
        <text>14-hydroxy-(4Z,7Z,10Z,12E,16Z,19Z)-docosahexaenoate + NAD(+) = 14-oxo-(4Z,7Z,10Z,12E,16Z,19Z)-docosahexaenoate + NADH + H(+)</text>
        <dbReference type="Rhea" id="RHEA:48952"/>
        <dbReference type="ChEBI" id="CHEBI:15378"/>
        <dbReference type="ChEBI" id="CHEBI:57540"/>
        <dbReference type="ChEBI" id="CHEBI:57945"/>
        <dbReference type="ChEBI" id="CHEBI:90866"/>
        <dbReference type="ChEBI" id="CHEBI:90867"/>
    </reaction>
    <physiologicalReaction direction="left-to-right" evidence="11">
        <dbReference type="Rhea" id="RHEA:48953"/>
    </physiologicalReaction>
</comment>
<evidence type="ECO:0000256" key="3">
    <source>
        <dbReference type="ARBA" id="ARBA00038968"/>
    </source>
</evidence>
<evidence type="ECO:0000256" key="6">
    <source>
        <dbReference type="ARBA" id="ARBA00041812"/>
    </source>
</evidence>
<dbReference type="GO" id="GO:0005737">
    <property type="term" value="C:cytoplasm"/>
    <property type="evidence" value="ECO:0007669"/>
    <property type="project" value="TreeGrafter"/>
</dbReference>
<comment type="catalytic activity">
    <reaction evidence="10">
        <text>resolvin D1 + NAD(+) = 8-oxoresolvin D1 + NADH + H(+)</text>
        <dbReference type="Rhea" id="RHEA:50124"/>
        <dbReference type="ChEBI" id="CHEBI:15378"/>
        <dbReference type="ChEBI" id="CHEBI:57540"/>
        <dbReference type="ChEBI" id="CHEBI:57945"/>
        <dbReference type="ChEBI" id="CHEBI:132079"/>
        <dbReference type="ChEBI" id="CHEBI:132080"/>
    </reaction>
    <physiologicalReaction direction="left-to-right" evidence="10">
        <dbReference type="Rhea" id="RHEA:50125"/>
    </physiologicalReaction>
</comment>
<evidence type="ECO:0000313" key="22">
    <source>
        <dbReference type="EMBL" id="CAL1284467.1"/>
    </source>
</evidence>
<evidence type="ECO:0000256" key="8">
    <source>
        <dbReference type="ARBA" id="ARBA00045705"/>
    </source>
</evidence>
<dbReference type="Proteomes" id="UP001497382">
    <property type="component" value="Unassembled WGS sequence"/>
</dbReference>
<evidence type="ECO:0000256" key="16">
    <source>
        <dbReference type="ARBA" id="ARBA00048535"/>
    </source>
</evidence>
<evidence type="ECO:0000313" key="23">
    <source>
        <dbReference type="Proteomes" id="UP001497382"/>
    </source>
</evidence>
<dbReference type="InterPro" id="IPR036291">
    <property type="entry name" value="NAD(P)-bd_dom_sf"/>
</dbReference>
<dbReference type="InterPro" id="IPR002347">
    <property type="entry name" value="SDR_fam"/>
</dbReference>
<sequence>MDFSGKVAFVTGGSQGIGRALVSSLLTTGMKVCICDIDEEATKAFIETLPASQRENVIFQLCDVTSFDNFKGLLPRSVYPVYSATKHAVVGLTKSYGSDYHLERTGVRVNALCPAATKSILQQNISRNSLDEGESIRLHREVKFLEPEDVAKAMMELLQDGKNGALLKVEPTGTSYA</sequence>
<evidence type="ECO:0000256" key="9">
    <source>
        <dbReference type="ARBA" id="ARBA00047325"/>
    </source>
</evidence>
<dbReference type="EMBL" id="CAXIEN010000179">
    <property type="protein sequence ID" value="CAL1284467.1"/>
    <property type="molecule type" value="Genomic_DNA"/>
</dbReference>
<gene>
    <name evidence="22" type="ORF">LARSCL_LOCUS13164</name>
</gene>
<keyword evidence="2" id="KW-0560">Oxidoreductase</keyword>
<evidence type="ECO:0000256" key="20">
    <source>
        <dbReference type="ARBA" id="ARBA00049151"/>
    </source>
</evidence>
<comment type="catalytic activity">
    <reaction evidence="12">
        <text>15-oxo-(5S,6R)-dihydroxy-(7E,9E,11Z)-eicosatrienoate + NADH + H(+) = (5S,6R,15S)-trihydroxy-(7E,9E,11Z)-eicosatrienoate + NAD(+)</text>
        <dbReference type="Rhea" id="RHEA:41596"/>
        <dbReference type="ChEBI" id="CHEBI:15378"/>
        <dbReference type="ChEBI" id="CHEBI:57540"/>
        <dbReference type="ChEBI" id="CHEBI:57945"/>
        <dbReference type="ChEBI" id="CHEBI:78325"/>
        <dbReference type="ChEBI" id="CHEBI:78329"/>
    </reaction>
    <physiologicalReaction direction="left-to-right" evidence="12">
        <dbReference type="Rhea" id="RHEA:41597"/>
    </physiologicalReaction>
</comment>
<evidence type="ECO:0000256" key="1">
    <source>
        <dbReference type="ARBA" id="ARBA00006484"/>
    </source>
</evidence>
<comment type="catalytic activity">
    <reaction evidence="14">
        <text>resolvin D1 + NAD(+) = 17-oxoresolvin D1 + NADH + H(+)</text>
        <dbReference type="Rhea" id="RHEA:50128"/>
        <dbReference type="ChEBI" id="CHEBI:15378"/>
        <dbReference type="ChEBI" id="CHEBI:57540"/>
        <dbReference type="ChEBI" id="CHEBI:57945"/>
        <dbReference type="ChEBI" id="CHEBI:132079"/>
        <dbReference type="ChEBI" id="CHEBI:132081"/>
    </reaction>
    <physiologicalReaction direction="left-to-right" evidence="14">
        <dbReference type="Rhea" id="RHEA:50129"/>
    </physiologicalReaction>
</comment>
<dbReference type="Gene3D" id="3.40.50.720">
    <property type="entry name" value="NAD(P)-binding Rossmann-like Domain"/>
    <property type="match status" value="2"/>
</dbReference>
<dbReference type="Pfam" id="PF00106">
    <property type="entry name" value="adh_short"/>
    <property type="match status" value="1"/>
</dbReference>
<comment type="catalytic activity">
    <reaction evidence="16">
        <text>lipoxin A4 + NAD(+) = 15-oxo-(5S,6R)-dihydroxy-(7E,9E,11Z,13E)-eicosatetraenoate + NADH + H(+)</text>
        <dbReference type="Rhea" id="RHEA:41572"/>
        <dbReference type="ChEBI" id="CHEBI:15378"/>
        <dbReference type="ChEBI" id="CHEBI:57540"/>
        <dbReference type="ChEBI" id="CHEBI:57945"/>
        <dbReference type="ChEBI" id="CHEBI:67026"/>
        <dbReference type="ChEBI" id="CHEBI:78311"/>
    </reaction>
    <physiologicalReaction direction="left-to-right" evidence="16">
        <dbReference type="Rhea" id="RHEA:41573"/>
    </physiologicalReaction>
</comment>
<evidence type="ECO:0000256" key="7">
    <source>
        <dbReference type="ARBA" id="ARBA00042026"/>
    </source>
</evidence>
<evidence type="ECO:0000256" key="15">
    <source>
        <dbReference type="ARBA" id="ARBA00048393"/>
    </source>
</evidence>
<dbReference type="SUPFAM" id="SSF51735">
    <property type="entry name" value="NAD(P)-binding Rossmann-fold domains"/>
    <property type="match status" value="1"/>
</dbReference>
<comment type="catalytic activity">
    <reaction evidence="18">
        <text>prostaglandin E2 + NAD(+) = 15-oxoprostaglandin E2 + NADH + H(+)</text>
        <dbReference type="Rhea" id="RHEA:11876"/>
        <dbReference type="ChEBI" id="CHEBI:15378"/>
        <dbReference type="ChEBI" id="CHEBI:57400"/>
        <dbReference type="ChEBI" id="CHEBI:57540"/>
        <dbReference type="ChEBI" id="CHEBI:57945"/>
        <dbReference type="ChEBI" id="CHEBI:606564"/>
        <dbReference type="EC" id="1.1.1.141"/>
    </reaction>
    <physiologicalReaction direction="left-to-right" evidence="18">
        <dbReference type="Rhea" id="RHEA:11877"/>
    </physiologicalReaction>
</comment>
<comment type="similarity">
    <text evidence="1">Belongs to the short-chain dehydrogenases/reductases (SDR) family.</text>
</comment>
<dbReference type="Pfam" id="PF13561">
    <property type="entry name" value="adh_short_C2"/>
    <property type="match status" value="1"/>
</dbReference>
<name>A0AAV2AKK5_9ARAC</name>
<evidence type="ECO:0000256" key="2">
    <source>
        <dbReference type="ARBA" id="ARBA00023002"/>
    </source>
</evidence>
<evidence type="ECO:0000256" key="4">
    <source>
        <dbReference type="ARBA" id="ARBA00039060"/>
    </source>
</evidence>
<reference evidence="22 23" key="1">
    <citation type="submission" date="2024-04" db="EMBL/GenBank/DDBJ databases">
        <authorList>
            <person name="Rising A."/>
            <person name="Reimegard J."/>
            <person name="Sonavane S."/>
            <person name="Akerstrom W."/>
            <person name="Nylinder S."/>
            <person name="Hedman E."/>
            <person name="Kallberg Y."/>
        </authorList>
    </citation>
    <scope>NUCLEOTIDE SEQUENCE [LARGE SCALE GENOMIC DNA]</scope>
</reference>
<comment type="caution">
    <text evidence="22">The sequence shown here is derived from an EMBL/GenBank/DDBJ whole genome shotgun (WGS) entry which is preliminary data.</text>
</comment>
<dbReference type="PANTHER" id="PTHR44229">
    <property type="entry name" value="15-HYDROXYPROSTAGLANDIN DEHYDROGENASE [NAD(+)]"/>
    <property type="match status" value="1"/>
</dbReference>
<comment type="function">
    <text evidence="8">Catalyzes the NAD-dependent dehydrogenation (oxidation) of a broad array of hydroxylated polyunsaturated fatty acids (mainly eicosanoids and docosanoids, including prostaglandins, lipoxins and resolvins), yielding their corresponding keto (oxo) metabolites. Decreases the levels of the pro-proliferative prostaglandins such as prostaglandin E2 (whose activity is increased in cancer because of an increase in the expression of cyclooxygenase 2) and generates oxo-fatty acid products that can profoundly influence cell function by abrogating pro-inflammatory cytokine expression. Converts resolvins E1, D1 and D2 to their oxo products, which represents a mode of resolvin inactivation. Resolvin E1 plays important roles during the resolution phase of acute inflammation, while resolvins D1 and D2 have a unique role in obesity-induced adipose inflammation.</text>
</comment>
<evidence type="ECO:0000256" key="5">
    <source>
        <dbReference type="ARBA" id="ARBA00040276"/>
    </source>
</evidence>
<dbReference type="AlphaFoldDB" id="A0AAV2AKK5"/>